<evidence type="ECO:0000313" key="2">
    <source>
        <dbReference type="Proteomes" id="UP001318860"/>
    </source>
</evidence>
<gene>
    <name evidence="1" type="ORF">DH2020_029994</name>
</gene>
<reference evidence="1 2" key="1">
    <citation type="journal article" date="2021" name="Comput. Struct. Biotechnol. J.">
        <title>De novo genome assembly of the potent medicinal plant Rehmannia glutinosa using nanopore technology.</title>
        <authorList>
            <person name="Ma L."/>
            <person name="Dong C."/>
            <person name="Song C."/>
            <person name="Wang X."/>
            <person name="Zheng X."/>
            <person name="Niu Y."/>
            <person name="Chen S."/>
            <person name="Feng W."/>
        </authorList>
    </citation>
    <scope>NUCLEOTIDE SEQUENCE [LARGE SCALE GENOMIC DNA]</scope>
    <source>
        <strain evidence="1">DH-2019</strain>
    </source>
</reference>
<evidence type="ECO:0000313" key="1">
    <source>
        <dbReference type="EMBL" id="KAK6136263.1"/>
    </source>
</evidence>
<comment type="caution">
    <text evidence="1">The sequence shown here is derived from an EMBL/GenBank/DDBJ whole genome shotgun (WGS) entry which is preliminary data.</text>
</comment>
<dbReference type="EMBL" id="JABTTQ020001046">
    <property type="protein sequence ID" value="KAK6136263.1"/>
    <property type="molecule type" value="Genomic_DNA"/>
</dbReference>
<proteinExistence type="predicted"/>
<protein>
    <submittedName>
        <fullName evidence="1">Uncharacterized protein</fullName>
    </submittedName>
</protein>
<accession>A0ABR0VNN8</accession>
<dbReference type="Proteomes" id="UP001318860">
    <property type="component" value="Unassembled WGS sequence"/>
</dbReference>
<sequence>MGQQGTWDTTISNNGNNMNIEICGENHVHGNIEHGLQSDASFDFATGDDGLISNNFNLNNFDYDHSGTGQVSPSTFQHSATTAAIATEDPGFWSSWVANFAREF</sequence>
<keyword evidence="2" id="KW-1185">Reference proteome</keyword>
<organism evidence="1 2">
    <name type="scientific">Rehmannia glutinosa</name>
    <name type="common">Chinese foxglove</name>
    <dbReference type="NCBI Taxonomy" id="99300"/>
    <lineage>
        <taxon>Eukaryota</taxon>
        <taxon>Viridiplantae</taxon>
        <taxon>Streptophyta</taxon>
        <taxon>Embryophyta</taxon>
        <taxon>Tracheophyta</taxon>
        <taxon>Spermatophyta</taxon>
        <taxon>Magnoliopsida</taxon>
        <taxon>eudicotyledons</taxon>
        <taxon>Gunneridae</taxon>
        <taxon>Pentapetalae</taxon>
        <taxon>asterids</taxon>
        <taxon>lamiids</taxon>
        <taxon>Lamiales</taxon>
        <taxon>Orobanchaceae</taxon>
        <taxon>Rehmannieae</taxon>
        <taxon>Rehmannia</taxon>
    </lineage>
</organism>
<name>A0ABR0VNN8_REHGL</name>